<comment type="caution">
    <text evidence="12">The sequence shown here is derived from an EMBL/GenBank/DDBJ whole genome shotgun (WGS) entry which is preliminary data.</text>
</comment>
<dbReference type="PANTHER" id="PTHR37468:SF1">
    <property type="entry name" value="SULFATE TRANSPORTER CYSZ"/>
    <property type="match status" value="1"/>
</dbReference>
<evidence type="ECO:0000313" key="12">
    <source>
        <dbReference type="EMBL" id="RRJ85370.1"/>
    </source>
</evidence>
<keyword evidence="7 11" id="KW-1133">Transmembrane helix</keyword>
<reference evidence="12 13" key="2">
    <citation type="submission" date="2018-12" db="EMBL/GenBank/DDBJ databases">
        <title>Simiduia agarivorans gen. nov., sp. nov., a marine, agarolytic bacterium isolated from shallow coastal water from Keelung, Taiwan.</title>
        <authorList>
            <person name="Shieh W.Y."/>
        </authorList>
    </citation>
    <scope>NUCLEOTIDE SEQUENCE [LARGE SCALE GENOMIC DNA]</scope>
    <source>
        <strain evidence="12 13">GTF-13</strain>
    </source>
</reference>
<reference evidence="12 13" key="1">
    <citation type="submission" date="2018-08" db="EMBL/GenBank/DDBJ databases">
        <authorList>
            <person name="Khan S.A."/>
        </authorList>
    </citation>
    <scope>NUCLEOTIDE SEQUENCE [LARGE SCALE GENOMIC DNA]</scope>
    <source>
        <strain evidence="12 13">GTF-13</strain>
    </source>
</reference>
<dbReference type="RefSeq" id="WP_125015798.1">
    <property type="nucleotide sequence ID" value="NZ_QWEZ01000001.1"/>
</dbReference>
<evidence type="ECO:0000256" key="8">
    <source>
        <dbReference type="ARBA" id="ARBA00023032"/>
    </source>
</evidence>
<dbReference type="Proteomes" id="UP000280792">
    <property type="component" value="Unassembled WGS sequence"/>
</dbReference>
<protein>
    <recommendedName>
        <fullName evidence="11">Sulfate transporter CysZ</fullName>
    </recommendedName>
</protein>
<dbReference type="NCBIfam" id="NF003433">
    <property type="entry name" value="PRK04949.1"/>
    <property type="match status" value="1"/>
</dbReference>
<feature type="transmembrane region" description="Helical" evidence="11">
    <location>
        <begin position="206"/>
        <end position="228"/>
    </location>
</feature>
<evidence type="ECO:0000256" key="2">
    <source>
        <dbReference type="ARBA" id="ARBA00022448"/>
    </source>
</evidence>
<feature type="transmembrane region" description="Helical" evidence="11">
    <location>
        <begin position="25"/>
        <end position="45"/>
    </location>
</feature>
<dbReference type="Pfam" id="PF07264">
    <property type="entry name" value="EI24"/>
    <property type="match status" value="1"/>
</dbReference>
<accession>A0A3P3VRW7</accession>
<dbReference type="GO" id="GO:0019344">
    <property type="term" value="P:cysteine biosynthetic process"/>
    <property type="evidence" value="ECO:0007669"/>
    <property type="project" value="UniProtKB-UniRule"/>
</dbReference>
<keyword evidence="5 11" id="KW-0028">Amino-acid biosynthesis</keyword>
<gene>
    <name evidence="11 12" type="primary">cysZ</name>
    <name evidence="12" type="ORF">D0544_10040</name>
</gene>
<dbReference type="GO" id="GO:0009675">
    <property type="term" value="F:high-affinity sulfate:proton symporter activity"/>
    <property type="evidence" value="ECO:0007669"/>
    <property type="project" value="TreeGrafter"/>
</dbReference>
<dbReference type="GO" id="GO:0005886">
    <property type="term" value="C:plasma membrane"/>
    <property type="evidence" value="ECO:0007669"/>
    <property type="project" value="UniProtKB-SubCell"/>
</dbReference>
<keyword evidence="13" id="KW-1185">Reference proteome</keyword>
<evidence type="ECO:0000256" key="1">
    <source>
        <dbReference type="ARBA" id="ARBA00004141"/>
    </source>
</evidence>
<comment type="subcellular location">
    <subcellularLocation>
        <location evidence="11">Cell inner membrane</location>
        <topology evidence="11">Multi-pass membrane protein</topology>
    </subcellularLocation>
    <subcellularLocation>
        <location evidence="1">Membrane</location>
        <topology evidence="1">Multi-pass membrane protein</topology>
    </subcellularLocation>
</comment>
<evidence type="ECO:0000256" key="3">
    <source>
        <dbReference type="ARBA" id="ARBA00022475"/>
    </source>
</evidence>
<dbReference type="InterPro" id="IPR022985">
    <property type="entry name" value="Sulfate_CysZ"/>
</dbReference>
<keyword evidence="2 11" id="KW-0813">Transport</keyword>
<evidence type="ECO:0000256" key="11">
    <source>
        <dbReference type="HAMAP-Rule" id="MF_00468"/>
    </source>
</evidence>
<dbReference type="EMBL" id="QWEZ01000001">
    <property type="protein sequence ID" value="RRJ85370.1"/>
    <property type="molecule type" value="Genomic_DNA"/>
</dbReference>
<evidence type="ECO:0000256" key="7">
    <source>
        <dbReference type="ARBA" id="ARBA00022989"/>
    </source>
</evidence>
<keyword evidence="10 11" id="KW-0198">Cysteine biosynthesis</keyword>
<evidence type="ECO:0000256" key="9">
    <source>
        <dbReference type="ARBA" id="ARBA00023136"/>
    </source>
</evidence>
<feature type="transmembrane region" description="Helical" evidence="11">
    <location>
        <begin position="143"/>
        <end position="162"/>
    </location>
</feature>
<comment type="similarity">
    <text evidence="11">Belongs to the CysZ family.</text>
</comment>
<evidence type="ECO:0000256" key="5">
    <source>
        <dbReference type="ARBA" id="ARBA00022605"/>
    </source>
</evidence>
<dbReference type="HAMAP" id="MF_00468">
    <property type="entry name" value="CysZ"/>
    <property type="match status" value="1"/>
</dbReference>
<dbReference type="PANTHER" id="PTHR37468">
    <property type="entry name" value="SULFATE TRANSPORTER CYSZ"/>
    <property type="match status" value="1"/>
</dbReference>
<dbReference type="AlphaFoldDB" id="A0A3P3VRW7"/>
<comment type="function">
    <text evidence="11">High affinity, high specificity proton-dependent sulfate transporter, which mediates sulfate uptake. Provides the sulfur source for the cysteine synthesis pathway.</text>
</comment>
<feature type="transmembrane region" description="Helical" evidence="11">
    <location>
        <begin position="69"/>
        <end position="94"/>
    </location>
</feature>
<keyword evidence="8 11" id="KW-0764">Sulfate transport</keyword>
<keyword evidence="6 11" id="KW-0812">Transmembrane</keyword>
<evidence type="ECO:0000313" key="13">
    <source>
        <dbReference type="Proteomes" id="UP000280792"/>
    </source>
</evidence>
<sequence>MLDLARGGSAFLAGFGLLTRPGLRGFVVVPLLINIVLFSLLIYVASDQFSTWVQRALDWLPEWLSFLDWLMWPLFALTIVVILFFSFTIVANLIAAPFNGLLSEVCERQLRAELGEPGQEIPFSWKELGLMVPRTLAREVTKLLYFAPRALLLLIISWIPLLNLAAPLLWALFGAWTMAIQYIDYAADNNRMTFKEMLLALKRRRLLCLGFGGCVSLLMLIPLINLLIMPAAVTGATRLWVSERLLNETQITPSHR</sequence>
<feature type="transmembrane region" description="Helical" evidence="11">
    <location>
        <begin position="168"/>
        <end position="185"/>
    </location>
</feature>
<evidence type="ECO:0000256" key="6">
    <source>
        <dbReference type="ARBA" id="ARBA00022692"/>
    </source>
</evidence>
<dbReference type="GO" id="GO:0000103">
    <property type="term" value="P:sulfate assimilation"/>
    <property type="evidence" value="ECO:0007669"/>
    <property type="project" value="InterPro"/>
</dbReference>
<keyword evidence="9 11" id="KW-0472">Membrane</keyword>
<proteinExistence type="inferred from homology"/>
<organism evidence="12 13">
    <name type="scientific">Aestuariirhabdus litorea</name>
    <dbReference type="NCBI Taxonomy" id="2528527"/>
    <lineage>
        <taxon>Bacteria</taxon>
        <taxon>Pseudomonadati</taxon>
        <taxon>Pseudomonadota</taxon>
        <taxon>Gammaproteobacteria</taxon>
        <taxon>Oceanospirillales</taxon>
        <taxon>Aestuariirhabdaceae</taxon>
        <taxon>Aestuariirhabdus</taxon>
    </lineage>
</organism>
<keyword evidence="4 11" id="KW-0997">Cell inner membrane</keyword>
<dbReference type="InterPro" id="IPR050480">
    <property type="entry name" value="CysZ-like"/>
</dbReference>
<dbReference type="InterPro" id="IPR059112">
    <property type="entry name" value="CysZ/EI24"/>
</dbReference>
<keyword evidence="3 11" id="KW-1003">Cell membrane</keyword>
<name>A0A3P3VRW7_9GAMM</name>
<evidence type="ECO:0000256" key="4">
    <source>
        <dbReference type="ARBA" id="ARBA00022519"/>
    </source>
</evidence>
<evidence type="ECO:0000256" key="10">
    <source>
        <dbReference type="ARBA" id="ARBA00023192"/>
    </source>
</evidence>